<evidence type="ECO:0000259" key="1">
    <source>
        <dbReference type="Pfam" id="PF12657"/>
    </source>
</evidence>
<proteinExistence type="predicted"/>
<gene>
    <name evidence="3" type="ORF">PHLGIDRAFT_505344</name>
</gene>
<accession>A0A0C3NVA1</accession>
<dbReference type="SUPFAM" id="SSF69322">
    <property type="entry name" value="Tricorn protease domain 2"/>
    <property type="match status" value="1"/>
</dbReference>
<dbReference type="OrthoDB" id="421374at2759"/>
<dbReference type="InterPro" id="IPR044230">
    <property type="entry name" value="GTF3C4"/>
</dbReference>
<dbReference type="HOGENOM" id="CLU_008513_0_0_1"/>
<protein>
    <recommendedName>
        <fullName evidence="5">Transcription factor IIIC putative zinc-finger domain-containing protein</fullName>
    </recommendedName>
</protein>
<dbReference type="InterPro" id="IPR024761">
    <property type="entry name" value="TFIIIC_delta_N"/>
</dbReference>
<evidence type="ECO:0000259" key="2">
    <source>
        <dbReference type="Pfam" id="PF12660"/>
    </source>
</evidence>
<dbReference type="InterPro" id="IPR024764">
    <property type="entry name" value="TFIIIC_Znf"/>
</dbReference>
<dbReference type="Proteomes" id="UP000053257">
    <property type="component" value="Unassembled WGS sequence"/>
</dbReference>
<dbReference type="Pfam" id="PF12657">
    <property type="entry name" value="TFIIIC_delta"/>
    <property type="match status" value="1"/>
</dbReference>
<dbReference type="GO" id="GO:0000127">
    <property type="term" value="C:transcription factor TFIIIC complex"/>
    <property type="evidence" value="ECO:0007669"/>
    <property type="project" value="InterPro"/>
</dbReference>
<evidence type="ECO:0000313" key="3">
    <source>
        <dbReference type="EMBL" id="KIP09279.1"/>
    </source>
</evidence>
<dbReference type="GO" id="GO:0006384">
    <property type="term" value="P:transcription initiation at RNA polymerase III promoter"/>
    <property type="evidence" value="ECO:0007669"/>
    <property type="project" value="InterPro"/>
</dbReference>
<dbReference type="AlphaFoldDB" id="A0A0C3NVA1"/>
<dbReference type="STRING" id="745531.A0A0C3NVA1"/>
<dbReference type="PANTHER" id="PTHR15496">
    <property type="entry name" value="GENERAL TRANSCRIPTION FACTOR 3C POLYPEPTIDE 4 FAMILY"/>
    <property type="match status" value="1"/>
</dbReference>
<feature type="domain" description="Transcription factor IIIC 90kDa subunit N-terminal" evidence="1">
    <location>
        <begin position="26"/>
        <end position="157"/>
    </location>
</feature>
<dbReference type="PANTHER" id="PTHR15496:SF2">
    <property type="entry name" value="GENERAL TRANSCRIPTION FACTOR 3C POLYPEPTIDE 4"/>
    <property type="match status" value="1"/>
</dbReference>
<sequence>MSAYPILTALGLPAVSSFPSAECLQWSDDGQAVLLTRNAIYIMTPEPGIAVDTSSVVKQNLDRSLTLNSQKPIGWLRTMIEGDKGANLHQWVLTCQDWAAASLGSMDISFTAVACSPSNLSADAGCVYAILDSNHEVHLFHAVKNPLTGQWVKVNTVSLRISRARISWSPQPDFGMSPAPDVDGSLLAVGNKAGHVDLMRFPRFIHDSLSAGAYMEHVRMVPAGDRWITHVAWSSPTCISPGISRSYLACALADGSIVVVAVDQSLVPRTSSPALSPEYDIAVAVDDNDEQVLGADSRGVASLRWPILVFTKPGLVYLWSKPSAFAPWSDVRSIRLETQNLSVASTAFSRVSGIAYAQRRDALVISLADGSFHVIQQLSTNPLLVSGTSTDQLSSGAVSRTARAVFSKVEEEEVTRSDVNAIHGLTSYDGDAFYTWIHEAIQPNDFSYKHDAKHSHIIVTAQLWDGKSDDDILADIHTALSQCTPSRGVSPLSTLRAIFLQLRDRDKLARLHPRVLALLRAPPAPDAPAAAPTQWAGEAGPALRVAFRRSLRMHLFGRAGFLARRVRVLLAGFCQKQSADGEEGEKFATAQAEAVAELWPEVLRIVIRHVVAVSRLMTEEDVPFVFRVVVQALLVGVPADVQAEAQALRAQIQHTVPHIDALGLDEQCPACHAAVPLSDITTATCAAGHVWARCSVTSFILSTPMVRTCVGCKRKAFLAPPAGASSPSWLPPSARSWIVEELLHAARRCFFCGCSFVSLV</sequence>
<evidence type="ECO:0008006" key="5">
    <source>
        <dbReference type="Google" id="ProtNLM"/>
    </source>
</evidence>
<reference evidence="3 4" key="1">
    <citation type="journal article" date="2014" name="PLoS Genet.">
        <title>Analysis of the Phlebiopsis gigantea genome, transcriptome and secretome provides insight into its pioneer colonization strategies of wood.</title>
        <authorList>
            <person name="Hori C."/>
            <person name="Ishida T."/>
            <person name="Igarashi K."/>
            <person name="Samejima M."/>
            <person name="Suzuki H."/>
            <person name="Master E."/>
            <person name="Ferreira P."/>
            <person name="Ruiz-Duenas F.J."/>
            <person name="Held B."/>
            <person name="Canessa P."/>
            <person name="Larrondo L.F."/>
            <person name="Schmoll M."/>
            <person name="Druzhinina I.S."/>
            <person name="Kubicek C.P."/>
            <person name="Gaskell J.A."/>
            <person name="Kersten P."/>
            <person name="St John F."/>
            <person name="Glasner J."/>
            <person name="Sabat G."/>
            <person name="Splinter BonDurant S."/>
            <person name="Syed K."/>
            <person name="Yadav J."/>
            <person name="Mgbeahuruike A.C."/>
            <person name="Kovalchuk A."/>
            <person name="Asiegbu F.O."/>
            <person name="Lackner G."/>
            <person name="Hoffmeister D."/>
            <person name="Rencoret J."/>
            <person name="Gutierrez A."/>
            <person name="Sun H."/>
            <person name="Lindquist E."/>
            <person name="Barry K."/>
            <person name="Riley R."/>
            <person name="Grigoriev I.V."/>
            <person name="Henrissat B."/>
            <person name="Kues U."/>
            <person name="Berka R.M."/>
            <person name="Martinez A.T."/>
            <person name="Covert S.F."/>
            <person name="Blanchette R.A."/>
            <person name="Cullen D."/>
        </authorList>
    </citation>
    <scope>NUCLEOTIDE SEQUENCE [LARGE SCALE GENOMIC DNA]</scope>
    <source>
        <strain evidence="3 4">11061_1 CR5-6</strain>
    </source>
</reference>
<keyword evidence="4" id="KW-1185">Reference proteome</keyword>
<feature type="domain" description="Transcription factor IIIC putative zinc-finger" evidence="2">
    <location>
        <begin position="664"/>
        <end position="756"/>
    </location>
</feature>
<organism evidence="3 4">
    <name type="scientific">Phlebiopsis gigantea (strain 11061_1 CR5-6)</name>
    <name type="common">White-rot fungus</name>
    <name type="synonym">Peniophora gigantea</name>
    <dbReference type="NCBI Taxonomy" id="745531"/>
    <lineage>
        <taxon>Eukaryota</taxon>
        <taxon>Fungi</taxon>
        <taxon>Dikarya</taxon>
        <taxon>Basidiomycota</taxon>
        <taxon>Agaricomycotina</taxon>
        <taxon>Agaricomycetes</taxon>
        <taxon>Polyporales</taxon>
        <taxon>Phanerochaetaceae</taxon>
        <taxon>Phlebiopsis</taxon>
    </lineage>
</organism>
<evidence type="ECO:0000313" key="4">
    <source>
        <dbReference type="Proteomes" id="UP000053257"/>
    </source>
</evidence>
<name>A0A0C3NVA1_PHLG1</name>
<dbReference type="Pfam" id="PF12660">
    <property type="entry name" value="zf-TFIIIC"/>
    <property type="match status" value="1"/>
</dbReference>
<dbReference type="GO" id="GO:0004402">
    <property type="term" value="F:histone acetyltransferase activity"/>
    <property type="evidence" value="ECO:0007669"/>
    <property type="project" value="InterPro"/>
</dbReference>
<dbReference type="EMBL" id="KN840468">
    <property type="protein sequence ID" value="KIP09279.1"/>
    <property type="molecule type" value="Genomic_DNA"/>
</dbReference>